<keyword evidence="2" id="KW-1185">Reference proteome</keyword>
<dbReference type="Proteomes" id="UP000184396">
    <property type="component" value="Unassembled WGS sequence"/>
</dbReference>
<organism evidence="1 2">
    <name type="scientific">Algibacter luteus</name>
    <dbReference type="NCBI Taxonomy" id="1178825"/>
    <lineage>
        <taxon>Bacteria</taxon>
        <taxon>Pseudomonadati</taxon>
        <taxon>Bacteroidota</taxon>
        <taxon>Flavobacteriia</taxon>
        <taxon>Flavobacteriales</taxon>
        <taxon>Flavobacteriaceae</taxon>
        <taxon>Algibacter</taxon>
    </lineage>
</organism>
<dbReference type="OrthoDB" id="1447587at2"/>
<accession>A0A1M6AZA5</accession>
<dbReference type="RefSeq" id="WP_143148054.1">
    <property type="nucleotide sequence ID" value="NZ_ALIH01000001.1"/>
</dbReference>
<gene>
    <name evidence="1" type="ORF">SAMN05216261_0699</name>
</gene>
<protein>
    <submittedName>
        <fullName evidence="1">Uncharacterized protein</fullName>
    </submittedName>
</protein>
<evidence type="ECO:0000313" key="1">
    <source>
        <dbReference type="EMBL" id="SHI41767.1"/>
    </source>
</evidence>
<dbReference type="AlphaFoldDB" id="A0A1M6AZA5"/>
<proteinExistence type="predicted"/>
<evidence type="ECO:0000313" key="2">
    <source>
        <dbReference type="Proteomes" id="UP000184396"/>
    </source>
</evidence>
<dbReference type="EMBL" id="FQYK01000001">
    <property type="protein sequence ID" value="SHI41767.1"/>
    <property type="molecule type" value="Genomic_DNA"/>
</dbReference>
<sequence>MSKHITSNMFCSAYGHNYFRLKQANANTPELICKCCKGYFKFENDGSITPISQKENKKSTSFPYKRRTA</sequence>
<reference evidence="1 2" key="1">
    <citation type="submission" date="2016-11" db="EMBL/GenBank/DDBJ databases">
        <authorList>
            <person name="Jaros S."/>
            <person name="Januszkiewicz K."/>
            <person name="Wedrychowicz H."/>
        </authorList>
    </citation>
    <scope>NUCLEOTIDE SEQUENCE [LARGE SCALE GENOMIC DNA]</scope>
    <source>
        <strain evidence="1 2">CGMCC 1.12213</strain>
    </source>
</reference>
<name>A0A1M6AZA5_9FLAO</name>
<dbReference type="STRING" id="1178825.SAMN05216261_0699"/>